<evidence type="ECO:0000256" key="2">
    <source>
        <dbReference type="ARBA" id="ARBA00023315"/>
    </source>
</evidence>
<evidence type="ECO:0000313" key="5">
    <source>
        <dbReference type="Proteomes" id="UP000253094"/>
    </source>
</evidence>
<proteinExistence type="predicted"/>
<dbReference type="Proteomes" id="UP000253094">
    <property type="component" value="Unassembled WGS sequence"/>
</dbReference>
<keyword evidence="5" id="KW-1185">Reference proteome</keyword>
<dbReference type="SUPFAM" id="SSF55729">
    <property type="entry name" value="Acyl-CoA N-acyltransferases (Nat)"/>
    <property type="match status" value="1"/>
</dbReference>
<dbReference type="RefSeq" id="WP_114031113.1">
    <property type="nucleotide sequence ID" value="NZ_QOIL01000014.1"/>
</dbReference>
<dbReference type="AlphaFoldDB" id="A0A367FD47"/>
<dbReference type="PROSITE" id="PS51186">
    <property type="entry name" value="GNAT"/>
    <property type="match status" value="1"/>
</dbReference>
<comment type="caution">
    <text evidence="4">The sequence shown here is derived from an EMBL/GenBank/DDBJ whole genome shotgun (WGS) entry which is preliminary data.</text>
</comment>
<keyword evidence="2" id="KW-0012">Acyltransferase</keyword>
<dbReference type="OrthoDB" id="572496at2"/>
<dbReference type="GO" id="GO:0016747">
    <property type="term" value="F:acyltransferase activity, transferring groups other than amino-acyl groups"/>
    <property type="evidence" value="ECO:0007669"/>
    <property type="project" value="InterPro"/>
</dbReference>
<organism evidence="4 5">
    <name type="scientific">Sphaerisporangium album</name>
    <dbReference type="NCBI Taxonomy" id="509200"/>
    <lineage>
        <taxon>Bacteria</taxon>
        <taxon>Bacillati</taxon>
        <taxon>Actinomycetota</taxon>
        <taxon>Actinomycetes</taxon>
        <taxon>Streptosporangiales</taxon>
        <taxon>Streptosporangiaceae</taxon>
        <taxon>Sphaerisporangium</taxon>
    </lineage>
</organism>
<feature type="domain" description="N-acetyltransferase" evidence="3">
    <location>
        <begin position="1"/>
        <end position="168"/>
    </location>
</feature>
<dbReference type="PANTHER" id="PTHR43800">
    <property type="entry name" value="PEPTIDYL-LYSINE N-ACETYLTRANSFERASE YJAB"/>
    <property type="match status" value="1"/>
</dbReference>
<dbReference type="PANTHER" id="PTHR43800:SF1">
    <property type="entry name" value="PEPTIDYL-LYSINE N-ACETYLTRANSFERASE YJAB"/>
    <property type="match status" value="1"/>
</dbReference>
<dbReference type="EMBL" id="QOIL01000014">
    <property type="protein sequence ID" value="RCG28201.1"/>
    <property type="molecule type" value="Genomic_DNA"/>
</dbReference>
<keyword evidence="1 4" id="KW-0808">Transferase</keyword>
<dbReference type="InterPro" id="IPR016181">
    <property type="entry name" value="Acyl_CoA_acyltransferase"/>
</dbReference>
<dbReference type="Gene3D" id="3.40.630.30">
    <property type="match status" value="1"/>
</dbReference>
<protein>
    <submittedName>
        <fullName evidence="4">GNAT family N-acetyltransferase</fullName>
    </submittedName>
</protein>
<dbReference type="CDD" id="cd04301">
    <property type="entry name" value="NAT_SF"/>
    <property type="match status" value="1"/>
</dbReference>
<reference evidence="4 5" key="1">
    <citation type="submission" date="2018-06" db="EMBL/GenBank/DDBJ databases">
        <title>Sphaerisporangium craniellae sp. nov., isolated from a marine sponge in the South China Sea.</title>
        <authorList>
            <person name="Li L."/>
        </authorList>
    </citation>
    <scope>NUCLEOTIDE SEQUENCE [LARGE SCALE GENOMIC DNA]</scope>
    <source>
        <strain evidence="4 5">CCTCC AA 208026</strain>
    </source>
</reference>
<dbReference type="Pfam" id="PF00583">
    <property type="entry name" value="Acetyltransf_1"/>
    <property type="match status" value="1"/>
</dbReference>
<evidence type="ECO:0000256" key="1">
    <source>
        <dbReference type="ARBA" id="ARBA00022679"/>
    </source>
</evidence>
<accession>A0A367FD47</accession>
<dbReference type="InterPro" id="IPR000182">
    <property type="entry name" value="GNAT_dom"/>
</dbReference>
<sequence length="168" mass="18588">MSIRMAALDELPLLQDIERAAGRLFREIGMPSVADDEPPSLDVLAGYQRAGRAWVTADDTGRPVAYLIAETVDGNLHLEQVSVHPAAARHGLGRALIDHAAAHAKDEGLPALTLITFARVPWNAPYYERCGFWSLDDAELTPGLRALRRREAALGLDRWPRVCMRRDL</sequence>
<gene>
    <name evidence="4" type="ORF">DQ384_23955</name>
</gene>
<evidence type="ECO:0000313" key="4">
    <source>
        <dbReference type="EMBL" id="RCG28201.1"/>
    </source>
</evidence>
<evidence type="ECO:0000259" key="3">
    <source>
        <dbReference type="PROSITE" id="PS51186"/>
    </source>
</evidence>
<name>A0A367FD47_9ACTN</name>